<organism evidence="1">
    <name type="scientific">marine sediment metagenome</name>
    <dbReference type="NCBI Taxonomy" id="412755"/>
    <lineage>
        <taxon>unclassified sequences</taxon>
        <taxon>metagenomes</taxon>
        <taxon>ecological metagenomes</taxon>
    </lineage>
</organism>
<protein>
    <submittedName>
        <fullName evidence="1">Uncharacterized protein</fullName>
    </submittedName>
</protein>
<name>X1QIP5_9ZZZZ</name>
<sequence>MKVINTTEYQTKDLKKIFIECCKTKLDSWKNLRVEVNYSKSRWITGEAPYGRRKVEIFLPRNPIDKEYIEAKWTIPRPYAYLNFKRVLAWVFIHELHHVLDRHHRGMIGNYYNHWRFYANNPEKMNWIDDLPLRKKEIKIKPKEDLQLKRYEHVLAMLKDKKSKLKRLQNQI</sequence>
<gene>
    <name evidence="1" type="ORF">S06H3_41144</name>
</gene>
<reference evidence="1" key="1">
    <citation type="journal article" date="2014" name="Front. Microbiol.">
        <title>High frequency of phylogenetically diverse reductive dehalogenase-homologous genes in deep subseafloor sedimentary metagenomes.</title>
        <authorList>
            <person name="Kawai M."/>
            <person name="Futagami T."/>
            <person name="Toyoda A."/>
            <person name="Takaki Y."/>
            <person name="Nishi S."/>
            <person name="Hori S."/>
            <person name="Arai W."/>
            <person name="Tsubouchi T."/>
            <person name="Morono Y."/>
            <person name="Uchiyama I."/>
            <person name="Ito T."/>
            <person name="Fujiyama A."/>
            <person name="Inagaki F."/>
            <person name="Takami H."/>
        </authorList>
    </citation>
    <scope>NUCLEOTIDE SEQUENCE</scope>
    <source>
        <strain evidence="1">Expedition CK06-06</strain>
    </source>
</reference>
<accession>X1QIP5</accession>
<comment type="caution">
    <text evidence="1">The sequence shown here is derived from an EMBL/GenBank/DDBJ whole genome shotgun (WGS) entry which is preliminary data.</text>
</comment>
<dbReference type="AlphaFoldDB" id="X1QIP5"/>
<feature type="non-terminal residue" evidence="1">
    <location>
        <position position="172"/>
    </location>
</feature>
<proteinExistence type="predicted"/>
<dbReference type="EMBL" id="BARV01025320">
    <property type="protein sequence ID" value="GAI43134.1"/>
    <property type="molecule type" value="Genomic_DNA"/>
</dbReference>
<evidence type="ECO:0000313" key="1">
    <source>
        <dbReference type="EMBL" id="GAI43134.1"/>
    </source>
</evidence>